<organism evidence="1 2">
    <name type="scientific">Octadecabacter antarcticus 307</name>
    <dbReference type="NCBI Taxonomy" id="391626"/>
    <lineage>
        <taxon>Bacteria</taxon>
        <taxon>Pseudomonadati</taxon>
        <taxon>Pseudomonadota</taxon>
        <taxon>Alphaproteobacteria</taxon>
        <taxon>Rhodobacterales</taxon>
        <taxon>Roseobacteraceae</taxon>
        <taxon>Octadecabacter</taxon>
    </lineage>
</organism>
<accession>M9R464</accession>
<proteinExistence type="predicted"/>
<evidence type="ECO:0000313" key="1">
    <source>
        <dbReference type="EMBL" id="AGI66992.1"/>
    </source>
</evidence>
<protein>
    <submittedName>
        <fullName evidence="1">Uncharacterized protein</fullName>
    </submittedName>
</protein>
<dbReference type="RefSeq" id="WP_015499034.1">
    <property type="nucleotide sequence ID" value="NC_020911.1"/>
</dbReference>
<dbReference type="HOGENOM" id="CLU_1433180_0_0_5"/>
<sequence length="189" mass="20689">MALQPSIILAGRGVDAMGAIAQGTANGQNMLTAIKQRDQRQAVNQFGAAARQGDENALNQLSRFDPAMAQGLQVTNQNMETSRINADRSAQMFPLQMQGAQLGIDQTMQQMRYLDDTTAREVQAYAAGITAEERAAQAERTRQAVAAALSGNWARFKKIQHQHDRLLLSLGEVPKRYELTPQTDCGAMQ</sequence>
<dbReference type="AlphaFoldDB" id="M9R464"/>
<dbReference type="Proteomes" id="UP000005307">
    <property type="component" value="Chromosome"/>
</dbReference>
<gene>
    <name evidence="1" type="ORF">OAN307_c12990</name>
</gene>
<name>M9R464_9RHOB</name>
<dbReference type="KEGG" id="oat:OAN307_c12990"/>
<reference evidence="1 2" key="1">
    <citation type="journal article" date="2013" name="PLoS ONE">
        <title>Poles Apart: Arctic and Antarctic Octadecabacter strains Share High Genome Plasticity and a New Type of Xanthorhodopsin.</title>
        <authorList>
            <person name="Vollmers J."/>
            <person name="Voget S."/>
            <person name="Dietrich S."/>
            <person name="Gollnow K."/>
            <person name="Smits M."/>
            <person name="Meyer K."/>
            <person name="Brinkhoff T."/>
            <person name="Simon M."/>
            <person name="Daniel R."/>
        </authorList>
    </citation>
    <scope>NUCLEOTIDE SEQUENCE [LARGE SCALE GENOMIC DNA]</scope>
    <source>
        <strain evidence="1 2">307</strain>
    </source>
</reference>
<evidence type="ECO:0000313" key="2">
    <source>
        <dbReference type="Proteomes" id="UP000005307"/>
    </source>
</evidence>
<dbReference type="EMBL" id="CP003740">
    <property type="protein sequence ID" value="AGI66992.1"/>
    <property type="molecule type" value="Genomic_DNA"/>
</dbReference>
<keyword evidence="2" id="KW-1185">Reference proteome</keyword>